<keyword evidence="2" id="KW-0964">Secreted</keyword>
<evidence type="ECO:0000256" key="5">
    <source>
        <dbReference type="ARBA" id="ARBA00023048"/>
    </source>
</evidence>
<dbReference type="Pfam" id="PF09221">
    <property type="entry name" value="Bacteriocin_IId"/>
    <property type="match status" value="1"/>
</dbReference>
<feature type="transmembrane region" description="Helical" evidence="6">
    <location>
        <begin position="23"/>
        <end position="51"/>
    </location>
</feature>
<dbReference type="EMBL" id="CP002869">
    <property type="protein sequence ID" value="AEI45612.1"/>
    <property type="molecule type" value="Genomic_DNA"/>
</dbReference>
<keyword evidence="6" id="KW-0472">Membrane</keyword>
<dbReference type="GO" id="GO:0005576">
    <property type="term" value="C:extracellular region"/>
    <property type="evidence" value="ECO:0007669"/>
    <property type="project" value="UniProtKB-SubCell"/>
</dbReference>
<dbReference type="InterPro" id="IPR009086">
    <property type="entry name" value="Bacteriocin_AS48"/>
</dbReference>
<keyword evidence="3" id="KW-0929">Antimicrobial</keyword>
<dbReference type="Gene3D" id="1.20.225.10">
    <property type="entry name" value="Bacteriocin AS-48"/>
    <property type="match status" value="1"/>
</dbReference>
<protein>
    <recommendedName>
        <fullName evidence="9">Circular bacteriocin, circularin A/uberolysin family</fullName>
    </recommendedName>
</protein>
<accession>F8FLY6</accession>
<sequence length="69" mass="7321">MFEFDLVSMGLASYTVATTIVKLVSWGLTAASILSLIASLSGVGAIGVGVIEFIKREIWKQGAAKMVSW</sequence>
<dbReference type="HOGENOM" id="CLU_2771973_0_0_9"/>
<dbReference type="PATRIC" id="fig|1036673.3.peg.6626"/>
<evidence type="ECO:0000256" key="3">
    <source>
        <dbReference type="ARBA" id="ARBA00022529"/>
    </source>
</evidence>
<dbReference type="GO" id="GO:0031640">
    <property type="term" value="P:killing of cells of another organism"/>
    <property type="evidence" value="ECO:0007669"/>
    <property type="project" value="UniProtKB-KW"/>
</dbReference>
<keyword evidence="5" id="KW-0078">Bacteriocin</keyword>
<dbReference type="GO" id="GO:0042742">
    <property type="term" value="P:defense response to bacterium"/>
    <property type="evidence" value="ECO:0007669"/>
    <property type="project" value="UniProtKB-KW"/>
</dbReference>
<reference evidence="7 8" key="2">
    <citation type="journal article" date="2013" name="Genome Announc.">
        <title>Genome Sequence of Growth-Improving Paenibacillus mucilaginosus Strain KNP414.</title>
        <authorList>
            <person name="Lu J.J."/>
            <person name="Wang J.F."/>
            <person name="Hu X.F."/>
        </authorList>
    </citation>
    <scope>NUCLEOTIDE SEQUENCE [LARGE SCALE GENOMIC DNA]</scope>
    <source>
        <strain evidence="7 8">KNP414</strain>
    </source>
</reference>
<evidence type="ECO:0000256" key="1">
    <source>
        <dbReference type="ARBA" id="ARBA00004613"/>
    </source>
</evidence>
<dbReference type="KEGG" id="pms:KNP414_07102"/>
<name>F8FLY6_PAEMK</name>
<dbReference type="InterPro" id="IPR020038">
    <property type="entry name" value="Circ_bacteriocin"/>
</dbReference>
<keyword evidence="4" id="KW-0044">Antibiotic</keyword>
<comment type="subcellular location">
    <subcellularLocation>
        <location evidence="1">Secreted</location>
    </subcellularLocation>
</comment>
<evidence type="ECO:0000313" key="7">
    <source>
        <dbReference type="EMBL" id="AEI45612.1"/>
    </source>
</evidence>
<dbReference type="Proteomes" id="UP000006620">
    <property type="component" value="Chromosome"/>
</dbReference>
<gene>
    <name evidence="7" type="ordered locus">KNP414_07102</name>
</gene>
<proteinExistence type="predicted"/>
<evidence type="ECO:0000256" key="6">
    <source>
        <dbReference type="SAM" id="Phobius"/>
    </source>
</evidence>
<evidence type="ECO:0000256" key="2">
    <source>
        <dbReference type="ARBA" id="ARBA00022525"/>
    </source>
</evidence>
<evidence type="ECO:0000313" key="8">
    <source>
        <dbReference type="Proteomes" id="UP000006620"/>
    </source>
</evidence>
<reference evidence="8" key="1">
    <citation type="submission" date="2011-06" db="EMBL/GenBank/DDBJ databases">
        <title>Complete genome sequence of Paenibacillus mucilaginosus KNP414.</title>
        <authorList>
            <person name="Wang J."/>
            <person name="Hu S."/>
            <person name="Hu X."/>
            <person name="Zhang B."/>
            <person name="Dong D."/>
            <person name="Zhang S."/>
            <person name="Zhao K."/>
            <person name="Wu D."/>
        </authorList>
    </citation>
    <scope>NUCLEOTIDE SEQUENCE [LARGE SCALE GENOMIC DNA]</scope>
    <source>
        <strain evidence="8">KNP414</strain>
    </source>
</reference>
<organism evidence="7 8">
    <name type="scientific">Paenibacillus mucilaginosus (strain KNP414)</name>
    <dbReference type="NCBI Taxonomy" id="1036673"/>
    <lineage>
        <taxon>Bacteria</taxon>
        <taxon>Bacillati</taxon>
        <taxon>Bacillota</taxon>
        <taxon>Bacilli</taxon>
        <taxon>Bacillales</taxon>
        <taxon>Paenibacillaceae</taxon>
        <taxon>Paenibacillus</taxon>
    </lineage>
</organism>
<keyword evidence="6" id="KW-0812">Transmembrane</keyword>
<evidence type="ECO:0000256" key="4">
    <source>
        <dbReference type="ARBA" id="ARBA00023022"/>
    </source>
</evidence>
<evidence type="ECO:0008006" key="9">
    <source>
        <dbReference type="Google" id="ProtNLM"/>
    </source>
</evidence>
<keyword evidence="6" id="KW-1133">Transmembrane helix</keyword>
<dbReference type="AlphaFoldDB" id="F8FLY6"/>
<dbReference type="RefSeq" id="WP_013920754.1">
    <property type="nucleotide sequence ID" value="NC_015690.1"/>
</dbReference>